<dbReference type="GO" id="GO:0000166">
    <property type="term" value="F:nucleotide binding"/>
    <property type="evidence" value="ECO:0007669"/>
    <property type="project" value="InterPro"/>
</dbReference>
<evidence type="ECO:0000313" key="7">
    <source>
        <dbReference type="Proteomes" id="UP000280861"/>
    </source>
</evidence>
<dbReference type="Gene3D" id="3.40.50.720">
    <property type="entry name" value="NAD(P)-binding Rossmann-like Domain"/>
    <property type="match status" value="1"/>
</dbReference>
<dbReference type="InterPro" id="IPR000683">
    <property type="entry name" value="Gfo/Idh/MocA-like_OxRdtase_N"/>
</dbReference>
<evidence type="ECO:0000256" key="1">
    <source>
        <dbReference type="ARBA" id="ARBA00010928"/>
    </source>
</evidence>
<evidence type="ECO:0000313" key="6">
    <source>
        <dbReference type="EMBL" id="VDC22273.1"/>
    </source>
</evidence>
<dbReference type="Pfam" id="PF01408">
    <property type="entry name" value="GFO_IDH_MocA"/>
    <property type="match status" value="1"/>
</dbReference>
<comment type="similarity">
    <text evidence="1">Belongs to the Gfo/Idh/MocA family.</text>
</comment>
<accession>A0A3P5WFB0</accession>
<feature type="domain" description="GFO/IDH/MocA-like oxidoreductase" evidence="5">
    <location>
        <begin position="139"/>
        <end position="253"/>
    </location>
</feature>
<dbReference type="InterPro" id="IPR036291">
    <property type="entry name" value="NAD(P)-bd_dom_sf"/>
</dbReference>
<proteinExistence type="inferred from homology"/>
<organism evidence="6 7">
    <name type="scientific">Arthrobacter ulcerisalmonis</name>
    <dbReference type="NCBI Taxonomy" id="2483813"/>
    <lineage>
        <taxon>Bacteria</taxon>
        <taxon>Bacillati</taxon>
        <taxon>Actinomycetota</taxon>
        <taxon>Actinomycetes</taxon>
        <taxon>Micrococcales</taxon>
        <taxon>Micrococcaceae</taxon>
        <taxon>Arthrobacter</taxon>
    </lineage>
</organism>
<dbReference type="OrthoDB" id="9815825at2"/>
<evidence type="ECO:0000256" key="2">
    <source>
        <dbReference type="ARBA" id="ARBA00023002"/>
    </source>
</evidence>
<reference evidence="6 7" key="1">
    <citation type="submission" date="2018-11" db="EMBL/GenBank/DDBJ databases">
        <authorList>
            <person name="Criscuolo A."/>
        </authorList>
    </citation>
    <scope>NUCLEOTIDE SEQUENCE [LARGE SCALE GENOMIC DNA]</scope>
    <source>
        <strain evidence="6">AT11b</strain>
    </source>
</reference>
<dbReference type="RefSeq" id="WP_124090917.1">
    <property type="nucleotide sequence ID" value="NZ_CBCRYA010000013.1"/>
</dbReference>
<dbReference type="AlphaFoldDB" id="A0A3P5WFB0"/>
<dbReference type="InterPro" id="IPR050984">
    <property type="entry name" value="Gfo/Idh/MocA_domain"/>
</dbReference>
<feature type="domain" description="Gfo/Idh/MocA-like oxidoreductase N-terminal" evidence="4">
    <location>
        <begin position="12"/>
        <end position="125"/>
    </location>
</feature>
<name>A0A3P5WFB0_9MICC</name>
<gene>
    <name evidence="6" type="primary">afr_2</name>
    <name evidence="6" type="ORF">PSET11_00922</name>
</gene>
<keyword evidence="7" id="KW-1185">Reference proteome</keyword>
<dbReference type="SUPFAM" id="SSF51735">
    <property type="entry name" value="NAD(P)-binding Rossmann-fold domains"/>
    <property type="match status" value="1"/>
</dbReference>
<dbReference type="EC" id="1.1.1.292" evidence="6"/>
<dbReference type="InterPro" id="IPR055170">
    <property type="entry name" value="GFO_IDH_MocA-like_dom"/>
</dbReference>
<evidence type="ECO:0000256" key="3">
    <source>
        <dbReference type="ARBA" id="ARBA00023027"/>
    </source>
</evidence>
<protein>
    <submittedName>
        <fullName evidence="6">1,5-anhydro-D-fructose reductase</fullName>
        <ecNumber evidence="6">1.1.1.292</ecNumber>
    </submittedName>
</protein>
<dbReference type="EMBL" id="UXAU01000014">
    <property type="protein sequence ID" value="VDC22273.1"/>
    <property type="molecule type" value="Genomic_DNA"/>
</dbReference>
<dbReference type="Pfam" id="PF22725">
    <property type="entry name" value="GFO_IDH_MocA_C3"/>
    <property type="match status" value="1"/>
</dbReference>
<evidence type="ECO:0000259" key="5">
    <source>
        <dbReference type="Pfam" id="PF22725"/>
    </source>
</evidence>
<keyword evidence="3" id="KW-0520">NAD</keyword>
<dbReference type="Proteomes" id="UP000280861">
    <property type="component" value="Unassembled WGS sequence"/>
</dbReference>
<dbReference type="GO" id="GO:0033712">
    <property type="term" value="F:1,5-anhydro-D-fructose reductase (1,5-anhydro-D-mannitol-forming) activity"/>
    <property type="evidence" value="ECO:0007669"/>
    <property type="project" value="UniProtKB-EC"/>
</dbReference>
<sequence length="343" mass="36174">MAPTHGTSDGTIRWGILGTGFIAGLQTSDLLDNGFAVQAVGSRSLESSTAFSQQYGVATAHGSYEDLVADPEVDVVYVATPHPFHHAHALLALNAGKHVLVEKPFTMNAAEAQEIVALAEAKGLVALEAMWTRFLPHMVRIREILAAGTLGEVRKVVASHNQNLPKDPAHRLNDPALGGGALLDLGIYPISFAFDVLGTPATILASSSPTATGVDRQTAAIFQYGNGQQAYVDCELDAAGANRAVVIGTDGWIDIESIWYNAVPFTVFDSEGNVLERFDQPVTSRGMQYQAAEVERLIAAGATSGTVLPPAETVAVMAAMDQIRSQIGLRYAADALAGGALHE</sequence>
<keyword evidence="2 6" id="KW-0560">Oxidoreductase</keyword>
<dbReference type="PANTHER" id="PTHR22604:SF105">
    <property type="entry name" value="TRANS-1,2-DIHYDROBENZENE-1,2-DIOL DEHYDROGENASE"/>
    <property type="match status" value="1"/>
</dbReference>
<dbReference type="SUPFAM" id="SSF55347">
    <property type="entry name" value="Glyceraldehyde-3-phosphate dehydrogenase-like, C-terminal domain"/>
    <property type="match status" value="1"/>
</dbReference>
<evidence type="ECO:0000259" key="4">
    <source>
        <dbReference type="Pfam" id="PF01408"/>
    </source>
</evidence>
<dbReference type="Gene3D" id="3.30.360.10">
    <property type="entry name" value="Dihydrodipicolinate Reductase, domain 2"/>
    <property type="match status" value="1"/>
</dbReference>
<dbReference type="PANTHER" id="PTHR22604">
    <property type="entry name" value="OXIDOREDUCTASES"/>
    <property type="match status" value="1"/>
</dbReference>